<dbReference type="SUPFAM" id="SSF48317">
    <property type="entry name" value="Acid phosphatase/Vanadium-dependent haloperoxidase"/>
    <property type="match status" value="1"/>
</dbReference>
<dbReference type="AlphaFoldDB" id="A0A6C0IDJ5"/>
<dbReference type="InterPro" id="IPR000326">
    <property type="entry name" value="PAP2/HPO"/>
</dbReference>
<dbReference type="PANTHER" id="PTHR14969:SF13">
    <property type="entry name" value="AT30094P"/>
    <property type="match status" value="1"/>
</dbReference>
<feature type="domain" description="Phosphatidic acid phosphatase type 2/haloperoxidase" evidence="2">
    <location>
        <begin position="32"/>
        <end position="153"/>
    </location>
</feature>
<proteinExistence type="predicted"/>
<protein>
    <recommendedName>
        <fullName evidence="2">Phosphatidic acid phosphatase type 2/haloperoxidase domain-containing protein</fullName>
    </recommendedName>
</protein>
<dbReference type="GO" id="GO:0042392">
    <property type="term" value="F:sphingosine-1-phosphate phosphatase activity"/>
    <property type="evidence" value="ECO:0007669"/>
    <property type="project" value="TreeGrafter"/>
</dbReference>
<organism evidence="3">
    <name type="scientific">viral metagenome</name>
    <dbReference type="NCBI Taxonomy" id="1070528"/>
    <lineage>
        <taxon>unclassified sequences</taxon>
        <taxon>metagenomes</taxon>
        <taxon>organismal metagenomes</taxon>
    </lineage>
</organism>
<dbReference type="EMBL" id="MN740163">
    <property type="protein sequence ID" value="QHT91158.1"/>
    <property type="molecule type" value="Genomic_DNA"/>
</dbReference>
<reference evidence="3" key="1">
    <citation type="journal article" date="2020" name="Nature">
        <title>Giant virus diversity and host interactions through global metagenomics.</title>
        <authorList>
            <person name="Schulz F."/>
            <person name="Roux S."/>
            <person name="Paez-Espino D."/>
            <person name="Jungbluth S."/>
            <person name="Walsh D.A."/>
            <person name="Denef V.J."/>
            <person name="McMahon K.D."/>
            <person name="Konstantinidis K.T."/>
            <person name="Eloe-Fadrosh E.A."/>
            <person name="Kyrpides N.C."/>
            <person name="Woyke T."/>
        </authorList>
    </citation>
    <scope>NUCLEOTIDE SEQUENCE</scope>
    <source>
        <strain evidence="3">GVMAG-M-3300023184-72</strain>
    </source>
</reference>
<feature type="transmembrane region" description="Helical" evidence="1">
    <location>
        <begin position="135"/>
        <end position="155"/>
    </location>
</feature>
<name>A0A6C0IDJ5_9ZZZZ</name>
<dbReference type="Pfam" id="PF01569">
    <property type="entry name" value="PAP2"/>
    <property type="match status" value="1"/>
</dbReference>
<dbReference type="InterPro" id="IPR036938">
    <property type="entry name" value="PAP2/HPO_sf"/>
</dbReference>
<sequence>MLSEIFYNCGAYGPLILYIFSFYLLRNKETLLYYYNIGFFIDNILNIILKGIFQEPRPSEDIKQFNLALNSGKRFIFKDGVPFDIFGMPSGHTQSSLFSTIYVYFSLKNLNILYLYLLLSLITVSQRVVYKFHSVLQVLIGSIIGALLGYYIYYLSQQSIKGIIREKKDDYAPI</sequence>
<evidence type="ECO:0000313" key="3">
    <source>
        <dbReference type="EMBL" id="QHT91158.1"/>
    </source>
</evidence>
<keyword evidence="1" id="KW-1133">Transmembrane helix</keyword>
<accession>A0A6C0IDJ5</accession>
<dbReference type="PANTHER" id="PTHR14969">
    <property type="entry name" value="SPHINGOSINE-1-PHOSPHATE PHOSPHOHYDROLASE"/>
    <property type="match status" value="1"/>
</dbReference>
<feature type="transmembrane region" description="Helical" evidence="1">
    <location>
        <begin position="5"/>
        <end position="25"/>
    </location>
</feature>
<dbReference type="SMART" id="SM00014">
    <property type="entry name" value="acidPPc"/>
    <property type="match status" value="1"/>
</dbReference>
<evidence type="ECO:0000259" key="2">
    <source>
        <dbReference type="SMART" id="SM00014"/>
    </source>
</evidence>
<feature type="transmembrane region" description="Helical" evidence="1">
    <location>
        <begin position="31"/>
        <end position="49"/>
    </location>
</feature>
<keyword evidence="1" id="KW-0812">Transmembrane</keyword>
<evidence type="ECO:0000256" key="1">
    <source>
        <dbReference type="SAM" id="Phobius"/>
    </source>
</evidence>
<keyword evidence="1" id="KW-0472">Membrane</keyword>
<dbReference type="Gene3D" id="1.20.144.10">
    <property type="entry name" value="Phosphatidic acid phosphatase type 2/haloperoxidase"/>
    <property type="match status" value="1"/>
</dbReference>